<keyword evidence="5" id="KW-1185">Reference proteome</keyword>
<dbReference type="PANTHER" id="PTHR46016">
    <property type="entry name" value="ZINC FINGER, RING/FYVE/PHD-TYPE"/>
    <property type="match status" value="1"/>
</dbReference>
<feature type="coiled-coil region" evidence="1">
    <location>
        <begin position="464"/>
        <end position="491"/>
    </location>
</feature>
<reference evidence="4" key="3">
    <citation type="submission" date="2025-09" db="UniProtKB">
        <authorList>
            <consortium name="Ensembl"/>
        </authorList>
    </citation>
    <scope>IDENTIFICATION</scope>
</reference>
<feature type="region of interest" description="Disordered" evidence="2">
    <location>
        <begin position="968"/>
        <end position="1001"/>
    </location>
</feature>
<keyword evidence="1" id="KW-0175">Coiled coil</keyword>
<dbReference type="PANTHER" id="PTHR46016:SF1">
    <property type="entry name" value="RING-TYPE DOMAIN-CONTAINING PROTEIN"/>
    <property type="match status" value="1"/>
</dbReference>
<evidence type="ECO:0000259" key="3">
    <source>
        <dbReference type="Pfam" id="PF12733"/>
    </source>
</evidence>
<dbReference type="EMBL" id="AHAT01001629">
    <property type="status" value="NOT_ANNOTATED_CDS"/>
    <property type="molecule type" value="Genomic_DNA"/>
</dbReference>
<sequence>MDNCDLEKLTVSAGMLHPTFSPLLTSYKVIVPSNISKITLDLLTSDSGASYKILCGSGSMVIELKDGVNKVDIEVIAEDGTAKIYTVEVTKLSASAAELSGLEFPEGLQLQPAFATTIFEYSCTVPFNLNALTVQPKVPDSNMKVSVNEADPSDSVPLTVGDSLLEVKVSSADGTRSCIYTILITREQIPYVITFNTVKDQMEYECPVSLTAFYRPVSISGSDPKHAFSAPYIDVLTRRSKVDPLDESPLGESWKVTEYEVDRRMSAASVKCCFAYRGCEIVLKLSELGEHVTHCPHKPPSELDVKDVTDSEWYKAQSASSDSLQIETKHTLQKKIRSWEKRLQKALMEDDVDKLCHHAEEHIKLYKQRLPKSGGITLNEEGESPLDALHQVLVDYASAIKLKPRDPNLHFQLGLAFEEQYYATEIYGLKRKVEDDPQDLSSAKASGREDEILAICKLHGLHGKPTLENQLKALDAEFHQLKEQGQSARADYIQTLFIWLSKKAGKVTSSVIYSSKRCSSDGRTGVSDEESPLHQAFLKHLDAWSLNPDNWELNLYVGRFLLLQGKCKEALQHLQTALILRPSWAPTRFYTGLALLQQEGGAGSRVQEAVMYLQQGLEQLLSQQCITEQYTQERKNGLDSANLFSTVNTQLLRGCLSLGTLLKTVKCPEKTMNPEQVFHITTFSWRLRFSVADLAARSVSRCVSRGAALQQLEWTLLEAHYSLVETLLAKPRGNESWIAKRCQGLTALIRLTAIPPCRELLDMQNKVCQLGVLATPCSSHALYLLGLAQLAQYDSDPDSEQGQRAISDARLSFQASINLENMPDSGPPPEKLKTGQKWWQDWRAREKEKEKTTQQSLTAAGAAGSSSPMPAGKGATRGKGVTARGSVPTPAKASVPSRGGGTPSPRAVPMSKTTAPGSRSHGKYLVNTSLMYSIKKHRSTYPVLCTPTTFYCSFSTRWQASVVTPEKLNGASKPATKTSSKSQLAPRRSDKQECCQPPQIKPVTAEETGEAVLLRTKVEESFLSVGNITQELVPASPANSPISINRGSHTHRLGLARALSRTEDTQDQACKLYEEVITMAPEVHDAYIELADLLIKTDPLAAVDVYCKFPLKPVNEQSFDDAFITGEIVRILMKQELYEHPNLASTFIAYGKVMGLGCLEKYINILEGKYKTKLLKTIYAGIHDKSVEDQDLQEFFRFKCWI</sequence>
<feature type="domain" description="Cadherin-like beta-sandwich-like" evidence="3">
    <location>
        <begin position="7"/>
        <end position="91"/>
    </location>
</feature>
<dbReference type="AlphaFoldDB" id="W5NGH5"/>
<dbReference type="HOGENOM" id="CLU_270620_0_0_1"/>
<dbReference type="InParanoid" id="W5NGH5"/>
<reference evidence="5" key="1">
    <citation type="submission" date="2011-12" db="EMBL/GenBank/DDBJ databases">
        <title>The Draft Genome of Lepisosteus oculatus.</title>
        <authorList>
            <consortium name="The Broad Institute Genome Assembly &amp; Analysis Group"/>
            <consortium name="Computational R&amp;D Group"/>
            <consortium name="and Sequencing Platform"/>
            <person name="Di Palma F."/>
            <person name="Alfoldi J."/>
            <person name="Johnson J."/>
            <person name="Berlin A."/>
            <person name="Gnerre S."/>
            <person name="Jaffe D."/>
            <person name="MacCallum I."/>
            <person name="Young S."/>
            <person name="Walker B.J."/>
            <person name="Lander E.S."/>
            <person name="Lindblad-Toh K."/>
        </authorList>
    </citation>
    <scope>NUCLEOTIDE SEQUENCE [LARGE SCALE GENOMIC DNA]</scope>
</reference>
<feature type="domain" description="Cadherin-like beta-sandwich-like" evidence="3">
    <location>
        <begin position="109"/>
        <end position="187"/>
    </location>
</feature>
<evidence type="ECO:0000256" key="1">
    <source>
        <dbReference type="SAM" id="Coils"/>
    </source>
</evidence>
<feature type="compositionally biased region" description="Low complexity" evidence="2">
    <location>
        <begin position="859"/>
        <end position="874"/>
    </location>
</feature>
<dbReference type="InterPro" id="IPR025883">
    <property type="entry name" value="Cadherin-like_domain"/>
</dbReference>
<accession>W5NGH5</accession>
<reference evidence="4" key="2">
    <citation type="submission" date="2025-08" db="UniProtKB">
        <authorList>
            <consortium name="Ensembl"/>
        </authorList>
    </citation>
    <scope>IDENTIFICATION</scope>
</reference>
<evidence type="ECO:0000256" key="2">
    <source>
        <dbReference type="SAM" id="MobiDB-lite"/>
    </source>
</evidence>
<evidence type="ECO:0000313" key="5">
    <source>
        <dbReference type="Proteomes" id="UP000018468"/>
    </source>
</evidence>
<dbReference type="STRING" id="7918.ENSLOCP00000019734"/>
<dbReference type="InterPro" id="IPR051438">
    <property type="entry name" value="RNF_E3_ubiq-protein_ligase"/>
</dbReference>
<evidence type="ECO:0000313" key="4">
    <source>
        <dbReference type="Ensembl" id="ENSLOCP00000019734.1"/>
    </source>
</evidence>
<dbReference type="OMA" id="AWKSKQA"/>
<organism evidence="4 5">
    <name type="scientific">Lepisosteus oculatus</name>
    <name type="common">Spotted gar</name>
    <dbReference type="NCBI Taxonomy" id="7918"/>
    <lineage>
        <taxon>Eukaryota</taxon>
        <taxon>Metazoa</taxon>
        <taxon>Chordata</taxon>
        <taxon>Craniata</taxon>
        <taxon>Vertebrata</taxon>
        <taxon>Euteleostomi</taxon>
        <taxon>Actinopterygii</taxon>
        <taxon>Neopterygii</taxon>
        <taxon>Holostei</taxon>
        <taxon>Semionotiformes</taxon>
        <taxon>Lepisosteidae</taxon>
        <taxon>Lepisosteus</taxon>
    </lineage>
</organism>
<dbReference type="Bgee" id="ENSLOCG00000016022">
    <property type="expression patterns" value="Expressed in testis and 5 other cell types or tissues"/>
</dbReference>
<dbReference type="Gene3D" id="1.25.40.10">
    <property type="entry name" value="Tetratricopeptide repeat domain"/>
    <property type="match status" value="1"/>
</dbReference>
<protein>
    <recommendedName>
        <fullName evidence="3">Cadherin-like beta-sandwich-like domain-containing protein</fullName>
    </recommendedName>
</protein>
<name>W5NGH5_LEPOC</name>
<dbReference type="Ensembl" id="ENSLOCT00000019766.1">
    <property type="protein sequence ID" value="ENSLOCP00000019734.1"/>
    <property type="gene ID" value="ENSLOCG00000016022.1"/>
</dbReference>
<feature type="compositionally biased region" description="Low complexity" evidence="2">
    <location>
        <begin position="971"/>
        <end position="982"/>
    </location>
</feature>
<dbReference type="eggNOG" id="ENOG502QTA2">
    <property type="taxonomic scope" value="Eukaryota"/>
</dbReference>
<proteinExistence type="predicted"/>
<feature type="region of interest" description="Disordered" evidence="2">
    <location>
        <begin position="845"/>
        <end position="921"/>
    </location>
</feature>
<dbReference type="Proteomes" id="UP000018468">
    <property type="component" value="Linkage group LG16"/>
</dbReference>
<dbReference type="InterPro" id="IPR011990">
    <property type="entry name" value="TPR-like_helical_dom_sf"/>
</dbReference>
<dbReference type="SUPFAM" id="SSF48452">
    <property type="entry name" value="TPR-like"/>
    <property type="match status" value="1"/>
</dbReference>
<dbReference type="Pfam" id="PF12733">
    <property type="entry name" value="Cadherin-like"/>
    <property type="match status" value="2"/>
</dbReference>